<gene>
    <name evidence="2" type="ORF">SAMN04488138_10550</name>
</gene>
<protein>
    <recommendedName>
        <fullName evidence="4">PH domain-containing protein</fullName>
    </recommendedName>
</protein>
<evidence type="ECO:0000313" key="2">
    <source>
        <dbReference type="EMBL" id="SFJ44814.1"/>
    </source>
</evidence>
<dbReference type="GeneID" id="98664718"/>
<reference evidence="2 3" key="1">
    <citation type="submission" date="2016-10" db="EMBL/GenBank/DDBJ databases">
        <authorList>
            <person name="de Groot N.N."/>
        </authorList>
    </citation>
    <scope>NUCLEOTIDE SEQUENCE [LARGE SCALE GENOMIC DNA]</scope>
    <source>
        <strain evidence="2 3">CGMCC 1.8891</strain>
    </source>
</reference>
<name>A0A1I3RDS9_9RHOB</name>
<proteinExistence type="predicted"/>
<accession>A0A1I3RDS9</accession>
<keyword evidence="3" id="KW-1185">Reference proteome</keyword>
<feature type="transmembrane region" description="Helical" evidence="1">
    <location>
        <begin position="12"/>
        <end position="32"/>
    </location>
</feature>
<keyword evidence="1" id="KW-1133">Transmembrane helix</keyword>
<evidence type="ECO:0008006" key="4">
    <source>
        <dbReference type="Google" id="ProtNLM"/>
    </source>
</evidence>
<evidence type="ECO:0000256" key="1">
    <source>
        <dbReference type="SAM" id="Phobius"/>
    </source>
</evidence>
<dbReference type="Proteomes" id="UP000183299">
    <property type="component" value="Unassembled WGS sequence"/>
</dbReference>
<evidence type="ECO:0000313" key="3">
    <source>
        <dbReference type="Proteomes" id="UP000183299"/>
    </source>
</evidence>
<keyword evidence="1" id="KW-0812">Transmembrane</keyword>
<sequence>MSDLNVTPSPMRRVSAVAMLGVLGVLLLRVALGPEALGAGWVAMLLVFAAAVFWVSWRLWQATACRLVLTEEELVEEGLDGTRGRVLCRLDDIAGVERGTFAFKPSNGFMIRLKTPASRVWAPGLWWRFGKRVGVGGVTPAGQGKAMADVIAARIGTGARID</sequence>
<dbReference type="RefSeq" id="WP_066599333.1">
    <property type="nucleotide sequence ID" value="NZ_FORY01000005.1"/>
</dbReference>
<keyword evidence="1" id="KW-0472">Membrane</keyword>
<feature type="transmembrane region" description="Helical" evidence="1">
    <location>
        <begin position="38"/>
        <end position="57"/>
    </location>
</feature>
<dbReference type="STRING" id="576117.SAMN04488138_10550"/>
<dbReference type="AlphaFoldDB" id="A0A1I3RDS9"/>
<organism evidence="2 3">
    <name type="scientific">Celeribacter halophilus</name>
    <dbReference type="NCBI Taxonomy" id="576117"/>
    <lineage>
        <taxon>Bacteria</taxon>
        <taxon>Pseudomonadati</taxon>
        <taxon>Pseudomonadota</taxon>
        <taxon>Alphaproteobacteria</taxon>
        <taxon>Rhodobacterales</taxon>
        <taxon>Roseobacteraceae</taxon>
        <taxon>Celeribacter</taxon>
    </lineage>
</organism>
<dbReference type="OrthoDB" id="7862519at2"/>
<dbReference type="EMBL" id="FORY01000005">
    <property type="protein sequence ID" value="SFJ44814.1"/>
    <property type="molecule type" value="Genomic_DNA"/>
</dbReference>